<dbReference type="Proteomes" id="UP001154114">
    <property type="component" value="Chromosome 3"/>
</dbReference>
<accession>A0A9N8PX64</accession>
<organism evidence="1 2">
    <name type="scientific">Chrysodeixis includens</name>
    <name type="common">Soybean looper</name>
    <name type="synonym">Pseudoplusia includens</name>
    <dbReference type="NCBI Taxonomy" id="689277"/>
    <lineage>
        <taxon>Eukaryota</taxon>
        <taxon>Metazoa</taxon>
        <taxon>Ecdysozoa</taxon>
        <taxon>Arthropoda</taxon>
        <taxon>Hexapoda</taxon>
        <taxon>Insecta</taxon>
        <taxon>Pterygota</taxon>
        <taxon>Neoptera</taxon>
        <taxon>Endopterygota</taxon>
        <taxon>Lepidoptera</taxon>
        <taxon>Glossata</taxon>
        <taxon>Ditrysia</taxon>
        <taxon>Noctuoidea</taxon>
        <taxon>Noctuidae</taxon>
        <taxon>Plusiinae</taxon>
        <taxon>Chrysodeixis</taxon>
    </lineage>
</organism>
<dbReference type="AlphaFoldDB" id="A0A9N8PX64"/>
<proteinExistence type="predicted"/>
<evidence type="ECO:0000313" key="2">
    <source>
        <dbReference type="Proteomes" id="UP001154114"/>
    </source>
</evidence>
<reference evidence="1" key="1">
    <citation type="submission" date="2021-12" db="EMBL/GenBank/DDBJ databases">
        <authorList>
            <person name="King R."/>
        </authorList>
    </citation>
    <scope>NUCLEOTIDE SEQUENCE</scope>
</reference>
<evidence type="ECO:0000313" key="1">
    <source>
        <dbReference type="EMBL" id="CAD0195262.1"/>
    </source>
</evidence>
<gene>
    <name evidence="1" type="ORF">CINC_LOCUS9217</name>
</gene>
<name>A0A9N8PX64_CHRIL</name>
<sequence length="131" mass="13798">MSTEWSSSPRLGDPVLPPAAIDKLYAEGTVWGYVGLTPTKNTTGSLSSIVKPRVAGSLAHALCDSGKKVSLLNFTQSPTNVYNFQVMYQVMSASSPLSLTGSGGRPAQAQTLECVETVHSTGTTTCYPTCH</sequence>
<protein>
    <submittedName>
        <fullName evidence="1">Uncharacterized protein</fullName>
    </submittedName>
</protein>
<dbReference type="EMBL" id="LR824006">
    <property type="protein sequence ID" value="CAD0195262.1"/>
    <property type="molecule type" value="Genomic_DNA"/>
</dbReference>
<keyword evidence="2" id="KW-1185">Reference proteome</keyword>